<dbReference type="RefSeq" id="WP_086469566.1">
    <property type="nucleotide sequence ID" value="NZ_FXWK01000001.1"/>
</dbReference>
<evidence type="ECO:0000259" key="4">
    <source>
        <dbReference type="SMART" id="SM00418"/>
    </source>
</evidence>
<feature type="domain" description="HTH arsR-type" evidence="4">
    <location>
        <begin position="15"/>
        <end position="101"/>
    </location>
</feature>
<evidence type="ECO:0000313" key="6">
    <source>
        <dbReference type="Proteomes" id="UP000194474"/>
    </source>
</evidence>
<dbReference type="Proteomes" id="UP000194474">
    <property type="component" value="Unassembled WGS sequence"/>
</dbReference>
<accession>A0A1Y6ET48</accession>
<dbReference type="InterPro" id="IPR036390">
    <property type="entry name" value="WH_DNA-bd_sf"/>
</dbReference>
<proteinExistence type="predicted"/>
<evidence type="ECO:0000313" key="5">
    <source>
        <dbReference type="EMBL" id="SMQ65399.1"/>
    </source>
</evidence>
<name>A0A1Y6ET48_9HYPH</name>
<reference evidence="6" key="1">
    <citation type="submission" date="2017-04" db="EMBL/GenBank/DDBJ databases">
        <authorList>
            <person name="Varghese N."/>
            <person name="Submissions S."/>
        </authorList>
    </citation>
    <scope>NUCLEOTIDE SEQUENCE [LARGE SCALE GENOMIC DNA]</scope>
</reference>
<dbReference type="PANTHER" id="PTHR33154">
    <property type="entry name" value="TRANSCRIPTIONAL REGULATOR, ARSR FAMILY"/>
    <property type="match status" value="1"/>
</dbReference>
<keyword evidence="1" id="KW-0805">Transcription regulation</keyword>
<organism evidence="5 6">
    <name type="scientific">Devosia lucknowensis</name>
    <dbReference type="NCBI Taxonomy" id="1096929"/>
    <lineage>
        <taxon>Bacteria</taxon>
        <taxon>Pseudomonadati</taxon>
        <taxon>Pseudomonadota</taxon>
        <taxon>Alphaproteobacteria</taxon>
        <taxon>Hyphomicrobiales</taxon>
        <taxon>Devosiaceae</taxon>
        <taxon>Devosia</taxon>
    </lineage>
</organism>
<dbReference type="InterPro" id="IPR001845">
    <property type="entry name" value="HTH_ArsR_DNA-bd_dom"/>
</dbReference>
<dbReference type="AlphaFoldDB" id="A0A1Y6ET48"/>
<dbReference type="OrthoDB" id="7945987at2"/>
<dbReference type="SUPFAM" id="SSF46785">
    <property type="entry name" value="Winged helix' DNA-binding domain"/>
    <property type="match status" value="1"/>
</dbReference>
<dbReference type="GO" id="GO:0003700">
    <property type="term" value="F:DNA-binding transcription factor activity"/>
    <property type="evidence" value="ECO:0007669"/>
    <property type="project" value="InterPro"/>
</dbReference>
<dbReference type="GO" id="GO:0003677">
    <property type="term" value="F:DNA binding"/>
    <property type="evidence" value="ECO:0007669"/>
    <property type="project" value="UniProtKB-KW"/>
</dbReference>
<evidence type="ECO:0000256" key="3">
    <source>
        <dbReference type="ARBA" id="ARBA00023163"/>
    </source>
</evidence>
<dbReference type="CDD" id="cd00090">
    <property type="entry name" value="HTH_ARSR"/>
    <property type="match status" value="1"/>
</dbReference>
<keyword evidence="6" id="KW-1185">Reference proteome</keyword>
<dbReference type="Gene3D" id="1.10.10.10">
    <property type="entry name" value="Winged helix-like DNA-binding domain superfamily/Winged helix DNA-binding domain"/>
    <property type="match status" value="1"/>
</dbReference>
<dbReference type="EMBL" id="FXWK01000001">
    <property type="protein sequence ID" value="SMQ65399.1"/>
    <property type="molecule type" value="Genomic_DNA"/>
</dbReference>
<dbReference type="PANTHER" id="PTHR33154:SF33">
    <property type="entry name" value="TRANSCRIPTIONAL REPRESSOR SDPR"/>
    <property type="match status" value="1"/>
</dbReference>
<keyword evidence="2" id="KW-0238">DNA-binding</keyword>
<protein>
    <submittedName>
        <fullName evidence="5">Transcriptional regulator, ArsR family</fullName>
    </submittedName>
</protein>
<evidence type="ECO:0000256" key="2">
    <source>
        <dbReference type="ARBA" id="ARBA00023125"/>
    </source>
</evidence>
<dbReference type="InterPro" id="IPR011991">
    <property type="entry name" value="ArsR-like_HTH"/>
</dbReference>
<keyword evidence="3" id="KW-0804">Transcription</keyword>
<dbReference type="InterPro" id="IPR036388">
    <property type="entry name" value="WH-like_DNA-bd_sf"/>
</dbReference>
<dbReference type="InterPro" id="IPR051081">
    <property type="entry name" value="HTH_MetalResp_TranReg"/>
</dbReference>
<sequence length="198" mass="21615">MTSSRKISRIEPDAMALRALAHPQRMRMLGMLRMDGPATATGLAARLGMNSGATSYHLRQLARHGFIVEDEERGSARDRWWKAAHESTVFHTDGSDDETLDASIAFAEAALQAQIGQMKQALARHVTLPEEWRAASTLSDLSIPLSAPEARALVERLNQVIAAAMETAPKLGGPYPPGVEPFTIMLHAFPHPPEEDAE</sequence>
<dbReference type="SMART" id="SM00418">
    <property type="entry name" value="HTH_ARSR"/>
    <property type="match status" value="1"/>
</dbReference>
<gene>
    <name evidence="5" type="ORF">SAMN06295905_1216</name>
</gene>
<evidence type="ECO:0000256" key="1">
    <source>
        <dbReference type="ARBA" id="ARBA00023015"/>
    </source>
</evidence>
<dbReference type="Pfam" id="PF12840">
    <property type="entry name" value="HTH_20"/>
    <property type="match status" value="1"/>
</dbReference>